<dbReference type="GeneID" id="111130186"/>
<dbReference type="OrthoDB" id="431691at2759"/>
<sequence>MLAVPFFKTARNVFSTCKNVVLGPKIYPTMKQGVNDFLQCRFIQSSSPSTSFGCLQGKLFTPCVKHNSLLNASSCVNINQVRYLKQPRHTNKKIQYPYYKYKFSSWKRIHKFGLEARLSSVSQKKVLWRRVLKGRPYLTVCDRILDHSNRTVPNREKIHLQKVGKKNNYPLYSYKAPLFKFRGD</sequence>
<dbReference type="RefSeq" id="XP_022332657.1">
    <property type="nucleotide sequence ID" value="XM_022476949.1"/>
</dbReference>
<comment type="similarity">
    <text evidence="1">Belongs to the bacterial ribosomal protein bL34 family.</text>
</comment>
<evidence type="ECO:0000256" key="1">
    <source>
        <dbReference type="ARBA" id="ARBA00010111"/>
    </source>
</evidence>
<keyword evidence="3" id="KW-0687">Ribonucleoprotein</keyword>
<dbReference type="Pfam" id="PF00468">
    <property type="entry name" value="Ribosomal_L34"/>
    <property type="match status" value="1"/>
</dbReference>
<accession>A0A8B8DWN7</accession>
<dbReference type="Gene3D" id="1.10.287.3980">
    <property type="match status" value="1"/>
</dbReference>
<dbReference type="KEGG" id="cvn:111130186"/>
<dbReference type="GO" id="GO:0003735">
    <property type="term" value="F:structural constituent of ribosome"/>
    <property type="evidence" value="ECO:0007669"/>
    <property type="project" value="InterPro"/>
</dbReference>
<proteinExistence type="inferred from homology"/>
<dbReference type="AlphaFoldDB" id="A0A8B8DWN7"/>
<dbReference type="GO" id="GO:0005840">
    <property type="term" value="C:ribosome"/>
    <property type="evidence" value="ECO:0007669"/>
    <property type="project" value="UniProtKB-KW"/>
</dbReference>
<evidence type="ECO:0000256" key="2">
    <source>
        <dbReference type="ARBA" id="ARBA00022980"/>
    </source>
</evidence>
<keyword evidence="4" id="KW-1185">Reference proteome</keyword>
<dbReference type="GO" id="GO:0006412">
    <property type="term" value="P:translation"/>
    <property type="evidence" value="ECO:0007669"/>
    <property type="project" value="InterPro"/>
</dbReference>
<organism evidence="4 5">
    <name type="scientific">Crassostrea virginica</name>
    <name type="common">Eastern oyster</name>
    <dbReference type="NCBI Taxonomy" id="6565"/>
    <lineage>
        <taxon>Eukaryota</taxon>
        <taxon>Metazoa</taxon>
        <taxon>Spiralia</taxon>
        <taxon>Lophotrochozoa</taxon>
        <taxon>Mollusca</taxon>
        <taxon>Bivalvia</taxon>
        <taxon>Autobranchia</taxon>
        <taxon>Pteriomorphia</taxon>
        <taxon>Ostreida</taxon>
        <taxon>Ostreoidea</taxon>
        <taxon>Ostreidae</taxon>
        <taxon>Crassostrea</taxon>
    </lineage>
</organism>
<dbReference type="GO" id="GO:1990904">
    <property type="term" value="C:ribonucleoprotein complex"/>
    <property type="evidence" value="ECO:0007669"/>
    <property type="project" value="UniProtKB-KW"/>
</dbReference>
<protein>
    <submittedName>
        <fullName evidence="5">Uncharacterized protein LOC111130186</fullName>
    </submittedName>
</protein>
<name>A0A8B8DWN7_CRAVI</name>
<gene>
    <name evidence="5" type="primary">LOC111130186</name>
</gene>
<keyword evidence="2" id="KW-0689">Ribosomal protein</keyword>
<evidence type="ECO:0000256" key="3">
    <source>
        <dbReference type="ARBA" id="ARBA00023274"/>
    </source>
</evidence>
<dbReference type="InterPro" id="IPR000271">
    <property type="entry name" value="Ribosomal_bL34"/>
</dbReference>
<evidence type="ECO:0000313" key="5">
    <source>
        <dbReference type="RefSeq" id="XP_022332657.1"/>
    </source>
</evidence>
<evidence type="ECO:0000313" key="4">
    <source>
        <dbReference type="Proteomes" id="UP000694844"/>
    </source>
</evidence>
<dbReference type="Proteomes" id="UP000694844">
    <property type="component" value="Chromosome 4"/>
</dbReference>
<reference evidence="5" key="1">
    <citation type="submission" date="2025-08" db="UniProtKB">
        <authorList>
            <consortium name="RefSeq"/>
        </authorList>
    </citation>
    <scope>IDENTIFICATION</scope>
    <source>
        <tissue evidence="5">Whole sample</tissue>
    </source>
</reference>